<name>A0A3N4I2F8_ASCIM</name>
<reference evidence="2 3" key="1">
    <citation type="journal article" date="2018" name="Nat. Ecol. Evol.">
        <title>Pezizomycetes genomes reveal the molecular basis of ectomycorrhizal truffle lifestyle.</title>
        <authorList>
            <person name="Murat C."/>
            <person name="Payen T."/>
            <person name="Noel B."/>
            <person name="Kuo A."/>
            <person name="Morin E."/>
            <person name="Chen J."/>
            <person name="Kohler A."/>
            <person name="Krizsan K."/>
            <person name="Balestrini R."/>
            <person name="Da Silva C."/>
            <person name="Montanini B."/>
            <person name="Hainaut M."/>
            <person name="Levati E."/>
            <person name="Barry K.W."/>
            <person name="Belfiori B."/>
            <person name="Cichocki N."/>
            <person name="Clum A."/>
            <person name="Dockter R.B."/>
            <person name="Fauchery L."/>
            <person name="Guy J."/>
            <person name="Iotti M."/>
            <person name="Le Tacon F."/>
            <person name="Lindquist E.A."/>
            <person name="Lipzen A."/>
            <person name="Malagnac F."/>
            <person name="Mello A."/>
            <person name="Molinier V."/>
            <person name="Miyauchi S."/>
            <person name="Poulain J."/>
            <person name="Riccioni C."/>
            <person name="Rubini A."/>
            <person name="Sitrit Y."/>
            <person name="Splivallo R."/>
            <person name="Traeger S."/>
            <person name="Wang M."/>
            <person name="Zifcakova L."/>
            <person name="Wipf D."/>
            <person name="Zambonelli A."/>
            <person name="Paolocci F."/>
            <person name="Nowrousian M."/>
            <person name="Ottonello S."/>
            <person name="Baldrian P."/>
            <person name="Spatafora J.W."/>
            <person name="Henrissat B."/>
            <person name="Nagy L.G."/>
            <person name="Aury J.M."/>
            <person name="Wincker P."/>
            <person name="Grigoriev I.V."/>
            <person name="Bonfante P."/>
            <person name="Martin F.M."/>
        </authorList>
    </citation>
    <scope>NUCLEOTIDE SEQUENCE [LARGE SCALE GENOMIC DNA]</scope>
    <source>
        <strain evidence="2 3">RN42</strain>
    </source>
</reference>
<proteinExistence type="predicted"/>
<organism evidence="2 3">
    <name type="scientific">Ascobolus immersus RN42</name>
    <dbReference type="NCBI Taxonomy" id="1160509"/>
    <lineage>
        <taxon>Eukaryota</taxon>
        <taxon>Fungi</taxon>
        <taxon>Dikarya</taxon>
        <taxon>Ascomycota</taxon>
        <taxon>Pezizomycotina</taxon>
        <taxon>Pezizomycetes</taxon>
        <taxon>Pezizales</taxon>
        <taxon>Ascobolaceae</taxon>
        <taxon>Ascobolus</taxon>
    </lineage>
</organism>
<feature type="transmembrane region" description="Helical" evidence="1">
    <location>
        <begin position="20"/>
        <end position="46"/>
    </location>
</feature>
<gene>
    <name evidence="2" type="ORF">BJ508DRAFT_131348</name>
</gene>
<sequence>MFHAQTLPADSALYLWYLLLLFYTICLCCCCCFCFLFLLFMFYMFIICHVHHLSCSCLLKGRVKGVSGCLHGHGYYPFFYNPSPPPSIILDLLILSFVRVIVGL</sequence>
<protein>
    <submittedName>
        <fullName evidence="2">Uncharacterized protein</fullName>
    </submittedName>
</protein>
<keyword evidence="1" id="KW-0812">Transmembrane</keyword>
<evidence type="ECO:0000313" key="3">
    <source>
        <dbReference type="Proteomes" id="UP000275078"/>
    </source>
</evidence>
<evidence type="ECO:0000313" key="2">
    <source>
        <dbReference type="EMBL" id="RPA80179.1"/>
    </source>
</evidence>
<keyword evidence="1" id="KW-0472">Membrane</keyword>
<keyword evidence="3" id="KW-1185">Reference proteome</keyword>
<dbReference type="AlphaFoldDB" id="A0A3N4I2F8"/>
<accession>A0A3N4I2F8</accession>
<keyword evidence="1" id="KW-1133">Transmembrane helix</keyword>
<dbReference type="EMBL" id="ML119691">
    <property type="protein sequence ID" value="RPA80179.1"/>
    <property type="molecule type" value="Genomic_DNA"/>
</dbReference>
<dbReference type="Proteomes" id="UP000275078">
    <property type="component" value="Unassembled WGS sequence"/>
</dbReference>
<evidence type="ECO:0000256" key="1">
    <source>
        <dbReference type="SAM" id="Phobius"/>
    </source>
</evidence>